<feature type="non-terminal residue" evidence="2">
    <location>
        <position position="190"/>
    </location>
</feature>
<name>A0A699R8B2_TANCI</name>
<sequence length="190" mass="21531">VIPTTSVSRPQLKSNPKGDRVLHSNSHGKKLEVEEHRRNVKLLKNKMSVTACNDSLNAKTMNVTSVSAMYAKCVMIKKHGLCVPKFVAKTFRKTVASESIKKPRNNVRKLNERFGKIYKWSYIKFTPSGYMWKPKSKKENVNPNVSMPLGNASRTANVKNTMTSRRSIMSKTPLSSNSFAAHRDCPIHRR</sequence>
<organism evidence="2">
    <name type="scientific">Tanacetum cinerariifolium</name>
    <name type="common">Dalmatian daisy</name>
    <name type="synonym">Chrysanthemum cinerariifolium</name>
    <dbReference type="NCBI Taxonomy" id="118510"/>
    <lineage>
        <taxon>Eukaryota</taxon>
        <taxon>Viridiplantae</taxon>
        <taxon>Streptophyta</taxon>
        <taxon>Embryophyta</taxon>
        <taxon>Tracheophyta</taxon>
        <taxon>Spermatophyta</taxon>
        <taxon>Magnoliopsida</taxon>
        <taxon>eudicotyledons</taxon>
        <taxon>Gunneridae</taxon>
        <taxon>Pentapetalae</taxon>
        <taxon>asterids</taxon>
        <taxon>campanulids</taxon>
        <taxon>Asterales</taxon>
        <taxon>Asteraceae</taxon>
        <taxon>Asteroideae</taxon>
        <taxon>Anthemideae</taxon>
        <taxon>Anthemidinae</taxon>
        <taxon>Tanacetum</taxon>
    </lineage>
</organism>
<feature type="non-terminal residue" evidence="2">
    <location>
        <position position="1"/>
    </location>
</feature>
<comment type="caution">
    <text evidence="2">The sequence shown here is derived from an EMBL/GenBank/DDBJ whole genome shotgun (WGS) entry which is preliminary data.</text>
</comment>
<accession>A0A699R8B2</accession>
<feature type="compositionally biased region" description="Basic and acidic residues" evidence="1">
    <location>
        <begin position="181"/>
        <end position="190"/>
    </location>
</feature>
<proteinExistence type="predicted"/>
<feature type="compositionally biased region" description="Polar residues" evidence="1">
    <location>
        <begin position="168"/>
        <end position="179"/>
    </location>
</feature>
<dbReference type="EMBL" id="BKCJ011085174">
    <property type="protein sequence ID" value="GFC82570.1"/>
    <property type="molecule type" value="Genomic_DNA"/>
</dbReference>
<feature type="region of interest" description="Disordered" evidence="1">
    <location>
        <begin position="1"/>
        <end position="28"/>
    </location>
</feature>
<feature type="compositionally biased region" description="Polar residues" evidence="1">
    <location>
        <begin position="1"/>
        <end position="14"/>
    </location>
</feature>
<evidence type="ECO:0000313" key="2">
    <source>
        <dbReference type="EMBL" id="GFC82570.1"/>
    </source>
</evidence>
<feature type="region of interest" description="Disordered" evidence="1">
    <location>
        <begin position="168"/>
        <end position="190"/>
    </location>
</feature>
<dbReference type="AlphaFoldDB" id="A0A699R8B2"/>
<protein>
    <submittedName>
        <fullName evidence="2">Uncharacterized protein</fullName>
    </submittedName>
</protein>
<gene>
    <name evidence="2" type="ORF">Tci_854540</name>
</gene>
<evidence type="ECO:0000256" key="1">
    <source>
        <dbReference type="SAM" id="MobiDB-lite"/>
    </source>
</evidence>
<reference evidence="2" key="1">
    <citation type="journal article" date="2019" name="Sci. Rep.">
        <title>Draft genome of Tanacetum cinerariifolium, the natural source of mosquito coil.</title>
        <authorList>
            <person name="Yamashiro T."/>
            <person name="Shiraishi A."/>
            <person name="Satake H."/>
            <person name="Nakayama K."/>
        </authorList>
    </citation>
    <scope>NUCLEOTIDE SEQUENCE</scope>
</reference>